<dbReference type="OMA" id="NTVETHA"/>
<dbReference type="EMBL" id="CM000836">
    <property type="protein sequence ID" value="KRH65851.1"/>
    <property type="molecule type" value="Genomic_DNA"/>
</dbReference>
<dbReference type="AlphaFoldDB" id="A0A0R0KMA4"/>
<dbReference type="OrthoDB" id="1726258at2759"/>
<protein>
    <submittedName>
        <fullName evidence="1 2">Uncharacterized protein</fullName>
    </submittedName>
</protein>
<evidence type="ECO:0000313" key="1">
    <source>
        <dbReference type="EMBL" id="KRH65851.1"/>
    </source>
</evidence>
<gene>
    <name evidence="1" type="ORF">GLYMA_03G066400</name>
</gene>
<dbReference type="EnsemblPlants" id="KRH65851">
    <property type="protein sequence ID" value="KRH65851"/>
    <property type="gene ID" value="GLYMA_03G066400"/>
</dbReference>
<dbReference type="Gramene" id="KRH65851">
    <property type="protein sequence ID" value="KRH65851"/>
    <property type="gene ID" value="GLYMA_03G066400"/>
</dbReference>
<proteinExistence type="predicted"/>
<sequence>MQEINLSSISSTTNIIEGSERANILLPRGTKLCVDNALYSSKNNRNLLSFKDIHLNGYHIKKYNEGNIEYLYITRLNLDKKCVSENLLAFSYGLYYMYISIIETHNVVN</sequence>
<reference evidence="1" key="3">
    <citation type="submission" date="2018-07" db="EMBL/GenBank/DDBJ databases">
        <title>WGS assembly of Glycine max.</title>
        <authorList>
            <person name="Schmutz J."/>
            <person name="Cannon S."/>
            <person name="Schlueter J."/>
            <person name="Ma J."/>
            <person name="Mitros T."/>
            <person name="Nelson W."/>
            <person name="Hyten D."/>
            <person name="Song Q."/>
            <person name="Thelen J."/>
            <person name="Cheng J."/>
            <person name="Xu D."/>
            <person name="Hellsten U."/>
            <person name="May G."/>
            <person name="Yu Y."/>
            <person name="Sakurai T."/>
            <person name="Umezawa T."/>
            <person name="Bhattacharyya M."/>
            <person name="Sandhu D."/>
            <person name="Valliyodan B."/>
            <person name="Lindquist E."/>
            <person name="Peto M."/>
            <person name="Grant D."/>
            <person name="Shu S."/>
            <person name="Goodstein D."/>
            <person name="Barry K."/>
            <person name="Futrell-Griggs M."/>
            <person name="Abernathy B."/>
            <person name="Du J."/>
            <person name="Tian Z."/>
            <person name="Zhu L."/>
            <person name="Gill N."/>
            <person name="Joshi T."/>
            <person name="Libault M."/>
            <person name="Sethuraman A."/>
            <person name="Zhang X."/>
            <person name="Shinozaki K."/>
            <person name="Nguyen H."/>
            <person name="Wing R."/>
            <person name="Cregan P."/>
            <person name="Specht J."/>
            <person name="Grimwood J."/>
            <person name="Rokhsar D."/>
            <person name="Stacey G."/>
            <person name="Shoemaker R."/>
            <person name="Jackson S."/>
        </authorList>
    </citation>
    <scope>NUCLEOTIDE SEQUENCE</scope>
    <source>
        <tissue evidence="1">Callus</tissue>
    </source>
</reference>
<evidence type="ECO:0000313" key="2">
    <source>
        <dbReference type="EnsemblPlants" id="KRH65851"/>
    </source>
</evidence>
<dbReference type="Proteomes" id="UP000008827">
    <property type="component" value="Chromosome 3"/>
</dbReference>
<evidence type="ECO:0000313" key="3">
    <source>
        <dbReference type="Proteomes" id="UP000008827"/>
    </source>
</evidence>
<accession>A0A0R0KMA4</accession>
<reference evidence="2" key="2">
    <citation type="submission" date="2018-02" db="UniProtKB">
        <authorList>
            <consortium name="EnsemblPlants"/>
        </authorList>
    </citation>
    <scope>IDENTIFICATION</scope>
    <source>
        <strain evidence="2">Williams 82</strain>
    </source>
</reference>
<dbReference type="InParanoid" id="A0A0R0KMA4"/>
<organism evidence="1">
    <name type="scientific">Glycine max</name>
    <name type="common">Soybean</name>
    <name type="synonym">Glycine hispida</name>
    <dbReference type="NCBI Taxonomy" id="3847"/>
    <lineage>
        <taxon>Eukaryota</taxon>
        <taxon>Viridiplantae</taxon>
        <taxon>Streptophyta</taxon>
        <taxon>Embryophyta</taxon>
        <taxon>Tracheophyta</taxon>
        <taxon>Spermatophyta</taxon>
        <taxon>Magnoliopsida</taxon>
        <taxon>eudicotyledons</taxon>
        <taxon>Gunneridae</taxon>
        <taxon>Pentapetalae</taxon>
        <taxon>rosids</taxon>
        <taxon>fabids</taxon>
        <taxon>Fabales</taxon>
        <taxon>Fabaceae</taxon>
        <taxon>Papilionoideae</taxon>
        <taxon>50 kb inversion clade</taxon>
        <taxon>NPAAA clade</taxon>
        <taxon>indigoferoid/millettioid clade</taxon>
        <taxon>Phaseoleae</taxon>
        <taxon>Glycine</taxon>
        <taxon>Glycine subgen. Soja</taxon>
    </lineage>
</organism>
<keyword evidence="3" id="KW-1185">Reference proteome</keyword>
<name>A0A0R0KMA4_SOYBN</name>
<reference evidence="1 2" key="1">
    <citation type="journal article" date="2010" name="Nature">
        <title>Genome sequence of the palaeopolyploid soybean.</title>
        <authorList>
            <person name="Schmutz J."/>
            <person name="Cannon S.B."/>
            <person name="Schlueter J."/>
            <person name="Ma J."/>
            <person name="Mitros T."/>
            <person name="Nelson W."/>
            <person name="Hyten D.L."/>
            <person name="Song Q."/>
            <person name="Thelen J.J."/>
            <person name="Cheng J."/>
            <person name="Xu D."/>
            <person name="Hellsten U."/>
            <person name="May G.D."/>
            <person name="Yu Y."/>
            <person name="Sakurai T."/>
            <person name="Umezawa T."/>
            <person name="Bhattacharyya M.K."/>
            <person name="Sandhu D."/>
            <person name="Valliyodan B."/>
            <person name="Lindquist E."/>
            <person name="Peto M."/>
            <person name="Grant D."/>
            <person name="Shu S."/>
            <person name="Goodstein D."/>
            <person name="Barry K."/>
            <person name="Futrell-Griggs M."/>
            <person name="Abernathy B."/>
            <person name="Du J."/>
            <person name="Tian Z."/>
            <person name="Zhu L."/>
            <person name="Gill N."/>
            <person name="Joshi T."/>
            <person name="Libault M."/>
            <person name="Sethuraman A."/>
            <person name="Zhang X.-C."/>
            <person name="Shinozaki K."/>
            <person name="Nguyen H.T."/>
            <person name="Wing R.A."/>
            <person name="Cregan P."/>
            <person name="Specht J."/>
            <person name="Grimwood J."/>
            <person name="Rokhsar D."/>
            <person name="Stacey G."/>
            <person name="Shoemaker R.C."/>
            <person name="Jackson S.A."/>
        </authorList>
    </citation>
    <scope>NUCLEOTIDE SEQUENCE</scope>
    <source>
        <strain evidence="2">cv. Williams 82</strain>
        <tissue evidence="1">Callus</tissue>
    </source>
</reference>